<dbReference type="EMBL" id="CM001255">
    <property type="protein sequence ID" value="EHH17290.1"/>
    <property type="molecule type" value="Genomic_DNA"/>
</dbReference>
<sequence>MLWYELPGYLRLPCEQLWPDWGPGRDQQSKECAVGPAAFDLQDHPAEIRPNSSPRAEVSYGRKLSLEKWPSLATLYYRCSCTKSSGYHVSWLAAPSLCLSSGGCILERCRSAITQCSQPRMEDLYFWPS</sequence>
<reference evidence="1" key="1">
    <citation type="journal article" date="2011" name="Nat. Biotechnol.">
        <title>Genome sequencing and comparison of two nonhuman primate animal models, the cynomolgus and Chinese rhesus macaques.</title>
        <authorList>
            <person name="Yan G."/>
            <person name="Zhang G."/>
            <person name="Fang X."/>
            <person name="Zhang Y."/>
            <person name="Li C."/>
            <person name="Ling F."/>
            <person name="Cooper D.N."/>
            <person name="Li Q."/>
            <person name="Li Y."/>
            <person name="van Gool A.J."/>
            <person name="Du H."/>
            <person name="Chen J."/>
            <person name="Chen R."/>
            <person name="Zhang P."/>
            <person name="Huang Z."/>
            <person name="Thompson J.R."/>
            <person name="Meng Y."/>
            <person name="Bai Y."/>
            <person name="Wang J."/>
            <person name="Zhuo M."/>
            <person name="Wang T."/>
            <person name="Huang Y."/>
            <person name="Wei L."/>
            <person name="Li J."/>
            <person name="Wang Z."/>
            <person name="Hu H."/>
            <person name="Yang P."/>
            <person name="Le L."/>
            <person name="Stenson P.D."/>
            <person name="Li B."/>
            <person name="Liu X."/>
            <person name="Ball E.V."/>
            <person name="An N."/>
            <person name="Huang Q."/>
            <person name="Zhang Y."/>
            <person name="Fan W."/>
            <person name="Zhang X."/>
            <person name="Li Y."/>
            <person name="Wang W."/>
            <person name="Katze M.G."/>
            <person name="Su B."/>
            <person name="Nielsen R."/>
            <person name="Yang H."/>
            <person name="Wang J."/>
            <person name="Wang X."/>
            <person name="Wang J."/>
        </authorList>
    </citation>
    <scope>NUCLEOTIDE SEQUENCE [LARGE SCALE GENOMIC DNA]</scope>
    <source>
        <strain evidence="1">CR-5</strain>
    </source>
</reference>
<gene>
    <name evidence="1" type="ORF">EGK_13662</name>
</gene>
<dbReference type="HOGENOM" id="CLU_1948131_0_0_1"/>
<dbReference type="Proteomes" id="UP000013456">
    <property type="component" value="Chromosome 3"/>
</dbReference>
<proteinExistence type="predicted"/>
<dbReference type="AlphaFoldDB" id="F6ZLG0"/>
<organism evidence="1">
    <name type="scientific">Macaca mulatta</name>
    <name type="common">Rhesus macaque</name>
    <dbReference type="NCBI Taxonomy" id="9544"/>
    <lineage>
        <taxon>Eukaryota</taxon>
        <taxon>Metazoa</taxon>
        <taxon>Chordata</taxon>
        <taxon>Craniata</taxon>
        <taxon>Vertebrata</taxon>
        <taxon>Euteleostomi</taxon>
        <taxon>Mammalia</taxon>
        <taxon>Eutheria</taxon>
        <taxon>Euarchontoglires</taxon>
        <taxon>Primates</taxon>
        <taxon>Haplorrhini</taxon>
        <taxon>Catarrhini</taxon>
        <taxon>Cercopithecidae</taxon>
        <taxon>Cercopithecinae</taxon>
        <taxon>Macaca</taxon>
    </lineage>
</organism>
<name>F6ZLG0_MACMU</name>
<protein>
    <submittedName>
        <fullName evidence="1">Uncharacterized protein</fullName>
    </submittedName>
</protein>
<evidence type="ECO:0000313" key="1">
    <source>
        <dbReference type="EMBL" id="EHH17290.1"/>
    </source>
</evidence>
<accession>F6ZLG0</accession>